<feature type="region of interest" description="Disordered" evidence="1">
    <location>
        <begin position="1"/>
        <end position="36"/>
    </location>
</feature>
<reference evidence="2 3" key="1">
    <citation type="submission" date="2018-06" db="EMBL/GenBank/DDBJ databases">
        <authorList>
            <consortium name="Pathogen Informatics"/>
            <person name="Doyle S."/>
        </authorList>
    </citation>
    <scope>NUCLEOTIDE SEQUENCE [LARGE SCALE GENOMIC DNA]</scope>
    <source>
        <strain evidence="2 3">NCTC13063</strain>
    </source>
</reference>
<evidence type="ECO:0000313" key="3">
    <source>
        <dbReference type="Proteomes" id="UP000255283"/>
    </source>
</evidence>
<name>A0AAQ1ZIW4_9BACT</name>
<dbReference type="EMBL" id="UGTJ01000001">
    <property type="protein sequence ID" value="SUB80473.1"/>
    <property type="molecule type" value="Genomic_DNA"/>
</dbReference>
<protein>
    <submittedName>
        <fullName evidence="2">Uncharacterized protein</fullName>
    </submittedName>
</protein>
<gene>
    <name evidence="2" type="ORF">NCTC13063_01758</name>
</gene>
<comment type="caution">
    <text evidence="2">The sequence shown here is derived from an EMBL/GenBank/DDBJ whole genome shotgun (WGS) entry which is preliminary data.</text>
</comment>
<dbReference type="Proteomes" id="UP000255283">
    <property type="component" value="Unassembled WGS sequence"/>
</dbReference>
<evidence type="ECO:0000313" key="2">
    <source>
        <dbReference type="EMBL" id="SUB80473.1"/>
    </source>
</evidence>
<evidence type="ECO:0000256" key="1">
    <source>
        <dbReference type="SAM" id="MobiDB-lite"/>
    </source>
</evidence>
<feature type="compositionally biased region" description="Basic and acidic residues" evidence="1">
    <location>
        <begin position="1"/>
        <end position="27"/>
    </location>
</feature>
<dbReference type="AlphaFoldDB" id="A0AAQ1ZIW4"/>
<organism evidence="2 3">
    <name type="scientific">Segatella buccae</name>
    <dbReference type="NCBI Taxonomy" id="28126"/>
    <lineage>
        <taxon>Bacteria</taxon>
        <taxon>Pseudomonadati</taxon>
        <taxon>Bacteroidota</taxon>
        <taxon>Bacteroidia</taxon>
        <taxon>Bacteroidales</taxon>
        <taxon>Prevotellaceae</taxon>
        <taxon>Segatella</taxon>
    </lineage>
</organism>
<accession>A0AAQ1ZIW4</accession>
<sequence>MQIGKEKYEQRKEKEALPLQGEMERTLSRKRKKDAPTAGSILRYELFC</sequence>
<proteinExistence type="predicted"/>